<comment type="caution">
    <text evidence="1">The sequence shown here is derived from an EMBL/GenBank/DDBJ whole genome shotgun (WGS) entry which is preliminary data.</text>
</comment>
<dbReference type="Proteomes" id="UP000235119">
    <property type="component" value="Unassembled WGS sequence"/>
</dbReference>
<gene>
    <name evidence="1" type="ORF">CYJ79_05225</name>
</gene>
<evidence type="ECO:0000313" key="1">
    <source>
        <dbReference type="EMBL" id="PLT11351.1"/>
    </source>
</evidence>
<name>A0A2N5KYM3_9LACO</name>
<dbReference type="AlphaFoldDB" id="A0A2N5KYM3"/>
<reference evidence="1 2" key="1">
    <citation type="submission" date="2017-12" db="EMBL/GenBank/DDBJ databases">
        <title>Phylogenetic diversity of female urinary microbiome.</title>
        <authorList>
            <person name="Thomas-White K."/>
            <person name="Wolfe A.J."/>
        </authorList>
    </citation>
    <scope>NUCLEOTIDE SEQUENCE [LARGE SCALE GENOMIC DNA]</scope>
    <source>
        <strain evidence="1 2">UMB0085</strain>
    </source>
</reference>
<proteinExistence type="predicted"/>
<dbReference type="Pfam" id="PF13262">
    <property type="entry name" value="DUF4054"/>
    <property type="match status" value="1"/>
</dbReference>
<protein>
    <submittedName>
        <fullName evidence="1">DUF4054 domain-containing protein</fullName>
    </submittedName>
</protein>
<organism evidence="1 2">
    <name type="scientific">Lactobacillus crispatus</name>
    <dbReference type="NCBI Taxonomy" id="47770"/>
    <lineage>
        <taxon>Bacteria</taxon>
        <taxon>Bacillati</taxon>
        <taxon>Bacillota</taxon>
        <taxon>Bacilli</taxon>
        <taxon>Lactobacillales</taxon>
        <taxon>Lactobacillaceae</taxon>
        <taxon>Lactobacillus</taxon>
    </lineage>
</organism>
<evidence type="ECO:0000313" key="2">
    <source>
        <dbReference type="Proteomes" id="UP000235119"/>
    </source>
</evidence>
<dbReference type="InterPro" id="IPR025127">
    <property type="entry name" value="DUF4054"/>
</dbReference>
<accession>A0A2N5KYM3</accession>
<sequence length="145" mass="16418">MMVLKHGQKLRQRLSSMNDTTTTVELIKKLDTAGMTDDVPDESLEALIENARMIAVSDGFPKVKKLHGAEMPALELATRAMTLHLLATQDGAGSGMTFEKVDVLENRYADTSRLKWLQRSPWGQLYWRLHKDYVGNPVNIRIIEH</sequence>
<dbReference type="EMBL" id="PKIW01000020">
    <property type="protein sequence ID" value="PLT11351.1"/>
    <property type="molecule type" value="Genomic_DNA"/>
</dbReference>